<name>A0A850DZH7_9MICO</name>
<evidence type="ECO:0000313" key="2">
    <source>
        <dbReference type="EMBL" id="NUU29785.1"/>
    </source>
</evidence>
<proteinExistence type="predicted"/>
<accession>A0A850DZH7</accession>
<evidence type="ECO:0000313" key="3">
    <source>
        <dbReference type="Proteomes" id="UP000539146"/>
    </source>
</evidence>
<dbReference type="AlphaFoldDB" id="A0A850DZH7"/>
<protein>
    <submittedName>
        <fullName evidence="2">Uncharacterized protein</fullName>
    </submittedName>
</protein>
<keyword evidence="1" id="KW-0472">Membrane</keyword>
<dbReference type="RefSeq" id="WP_175326908.1">
    <property type="nucleotide sequence ID" value="NZ_BAAAWP010000001.1"/>
</dbReference>
<sequence>MTSFVTITTLEVRKRLDTAGAAAGFGVLVALVVACCAFSVSLVSRSANFDVGEVIVTAGLPAALAASIVGVVVGVGDAARGGERDGILAGLTRDAIFAARSAACAVIISAVVLFTVMCGFVGTGVAILIGGHVASWDVGQPVVHVAALSYSSAAFGFGLGASLRSLALGLVSVFVVMLVVDIVLGFLGTWTAYVRFGTLQSGLTGEASVLPTVSSGLIWVVLPITAGWIRARRVAT</sequence>
<evidence type="ECO:0000256" key="1">
    <source>
        <dbReference type="SAM" id="Phobius"/>
    </source>
</evidence>
<feature type="transmembrane region" description="Helical" evidence="1">
    <location>
        <begin position="208"/>
        <end position="229"/>
    </location>
</feature>
<organism evidence="2 3">
    <name type="scientific">Curtobacterium citreum</name>
    <dbReference type="NCBI Taxonomy" id="2036"/>
    <lineage>
        <taxon>Bacteria</taxon>
        <taxon>Bacillati</taxon>
        <taxon>Actinomycetota</taxon>
        <taxon>Actinomycetes</taxon>
        <taxon>Micrococcales</taxon>
        <taxon>Microbacteriaceae</taxon>
        <taxon>Curtobacterium</taxon>
    </lineage>
</organism>
<dbReference type="Proteomes" id="UP000539146">
    <property type="component" value="Unassembled WGS sequence"/>
</dbReference>
<feature type="transmembrane region" description="Helical" evidence="1">
    <location>
        <begin position="21"/>
        <end position="42"/>
    </location>
</feature>
<gene>
    <name evidence="2" type="ORF">HP467_16975</name>
</gene>
<feature type="transmembrane region" description="Helical" evidence="1">
    <location>
        <begin position="166"/>
        <end position="188"/>
    </location>
</feature>
<comment type="caution">
    <text evidence="2">The sequence shown here is derived from an EMBL/GenBank/DDBJ whole genome shotgun (WGS) entry which is preliminary data.</text>
</comment>
<reference evidence="2 3" key="1">
    <citation type="submission" date="2020-05" db="EMBL/GenBank/DDBJ databases">
        <title>Genome Sequencing of Type Strains.</title>
        <authorList>
            <person name="Lemaire J.F."/>
            <person name="Inderbitzin P."/>
            <person name="Gregorio O.A."/>
            <person name="Collins S.B."/>
            <person name="Wespe N."/>
            <person name="Knight-Connoni V."/>
        </authorList>
    </citation>
    <scope>NUCLEOTIDE SEQUENCE [LARGE SCALE GENOMIC DNA]</scope>
    <source>
        <strain evidence="2 3">DSM 20512</strain>
    </source>
</reference>
<keyword evidence="1" id="KW-0812">Transmembrane</keyword>
<feature type="transmembrane region" description="Helical" evidence="1">
    <location>
        <begin position="54"/>
        <end position="76"/>
    </location>
</feature>
<keyword evidence="1" id="KW-1133">Transmembrane helix</keyword>
<feature type="transmembrane region" description="Helical" evidence="1">
    <location>
        <begin position="142"/>
        <end position="159"/>
    </location>
</feature>
<dbReference type="EMBL" id="JABMCG010000126">
    <property type="protein sequence ID" value="NUU29785.1"/>
    <property type="molecule type" value="Genomic_DNA"/>
</dbReference>
<feature type="transmembrane region" description="Helical" evidence="1">
    <location>
        <begin position="97"/>
        <end position="130"/>
    </location>
</feature>